<dbReference type="AlphaFoldDB" id="A0A4Z1RF96"/>
<organism evidence="13 14">
    <name type="scientific">Luteimonas yindakuii</name>
    <dbReference type="NCBI Taxonomy" id="2565782"/>
    <lineage>
        <taxon>Bacteria</taxon>
        <taxon>Pseudomonadati</taxon>
        <taxon>Pseudomonadota</taxon>
        <taxon>Gammaproteobacteria</taxon>
        <taxon>Lysobacterales</taxon>
        <taxon>Lysobacteraceae</taxon>
        <taxon>Luteimonas</taxon>
    </lineage>
</organism>
<dbReference type="GO" id="GO:0015627">
    <property type="term" value="C:type II protein secretion system complex"/>
    <property type="evidence" value="ECO:0007669"/>
    <property type="project" value="InterPro"/>
</dbReference>
<dbReference type="InterPro" id="IPR012902">
    <property type="entry name" value="N_methyl_site"/>
</dbReference>
<evidence type="ECO:0000313" key="13">
    <source>
        <dbReference type="EMBL" id="TKS54833.1"/>
    </source>
</evidence>
<keyword evidence="14" id="KW-1185">Reference proteome</keyword>
<keyword evidence="3" id="KW-1003">Cell membrane</keyword>
<keyword evidence="8 11" id="KW-0472">Membrane</keyword>
<evidence type="ECO:0000256" key="6">
    <source>
        <dbReference type="ARBA" id="ARBA00022692"/>
    </source>
</evidence>
<evidence type="ECO:0000256" key="10">
    <source>
        <dbReference type="ARBA" id="ARBA00030775"/>
    </source>
</evidence>
<comment type="caution">
    <text evidence="13">The sequence shown here is derived from an EMBL/GenBank/DDBJ whole genome shotgun (WGS) entry which is preliminary data.</text>
</comment>
<feature type="domain" description="General secretion pathway GspH" evidence="12">
    <location>
        <begin position="84"/>
        <end position="179"/>
    </location>
</feature>
<dbReference type="NCBIfam" id="NF047827">
    <property type="entry name" value="T3SSXpsH"/>
    <property type="match status" value="1"/>
</dbReference>
<keyword evidence="7 11" id="KW-1133">Transmembrane helix</keyword>
<evidence type="ECO:0000256" key="7">
    <source>
        <dbReference type="ARBA" id="ARBA00022989"/>
    </source>
</evidence>
<evidence type="ECO:0000256" key="5">
    <source>
        <dbReference type="ARBA" id="ARBA00022519"/>
    </source>
</evidence>
<dbReference type="InterPro" id="IPR045584">
    <property type="entry name" value="Pilin-like"/>
</dbReference>
<evidence type="ECO:0000313" key="14">
    <source>
        <dbReference type="Proteomes" id="UP000298681"/>
    </source>
</evidence>
<evidence type="ECO:0000256" key="11">
    <source>
        <dbReference type="SAM" id="Phobius"/>
    </source>
</evidence>
<dbReference type="Proteomes" id="UP000298681">
    <property type="component" value="Unassembled WGS sequence"/>
</dbReference>
<keyword evidence="6 11" id="KW-0812">Transmembrane</keyword>
<keyword evidence="5" id="KW-0997">Cell inner membrane</keyword>
<feature type="transmembrane region" description="Helical" evidence="11">
    <location>
        <begin position="49"/>
        <end position="72"/>
    </location>
</feature>
<keyword evidence="4" id="KW-0488">Methylation</keyword>
<evidence type="ECO:0000256" key="2">
    <source>
        <dbReference type="ARBA" id="ARBA00021549"/>
    </source>
</evidence>
<dbReference type="SUPFAM" id="SSF54523">
    <property type="entry name" value="Pili subunits"/>
    <property type="match status" value="1"/>
</dbReference>
<evidence type="ECO:0000259" key="12">
    <source>
        <dbReference type="Pfam" id="PF12019"/>
    </source>
</evidence>
<accession>A0A4Z1RF96</accession>
<dbReference type="Pfam" id="PF07963">
    <property type="entry name" value="N_methyl"/>
    <property type="match status" value="1"/>
</dbReference>
<evidence type="ECO:0000256" key="9">
    <source>
        <dbReference type="ARBA" id="ARBA00025772"/>
    </source>
</evidence>
<sequence length="192" mass="20502">MPGPRRAWQRAGREPAAAVVAQPALDARSSRSCADRRETLGPSPTPRGFSLIEVLVVVALIAAVGVLAVGVLGNGFERLRLRSAVNEVAGNLRHTRALAISTGQPQRFVIVPHERSWRAAGDRHGELPGQLSVEFTGAREVQPREGEGAIVFFPDGASTGGRVALASATARWNVDVAWLTGEVRVHRGEPVR</sequence>
<reference evidence="13 14" key="1">
    <citation type="submission" date="2019-01" db="EMBL/GenBank/DDBJ databases">
        <authorList>
            <person name="Zhang S."/>
        </authorList>
    </citation>
    <scope>NUCLEOTIDE SEQUENCE [LARGE SCALE GENOMIC DNA]</scope>
    <source>
        <strain evidence="13 14">1626</strain>
    </source>
</reference>
<dbReference type="GO" id="GO:0005886">
    <property type="term" value="C:plasma membrane"/>
    <property type="evidence" value="ECO:0007669"/>
    <property type="project" value="UniProtKB-SubCell"/>
</dbReference>
<dbReference type="InterPro" id="IPR022346">
    <property type="entry name" value="T2SS_GspH"/>
</dbReference>
<evidence type="ECO:0000256" key="3">
    <source>
        <dbReference type="ARBA" id="ARBA00022475"/>
    </source>
</evidence>
<proteinExistence type="inferred from homology"/>
<dbReference type="GO" id="GO:0015628">
    <property type="term" value="P:protein secretion by the type II secretion system"/>
    <property type="evidence" value="ECO:0007669"/>
    <property type="project" value="InterPro"/>
</dbReference>
<evidence type="ECO:0000256" key="4">
    <source>
        <dbReference type="ARBA" id="ARBA00022481"/>
    </source>
</evidence>
<evidence type="ECO:0000256" key="1">
    <source>
        <dbReference type="ARBA" id="ARBA00004377"/>
    </source>
</evidence>
<dbReference type="Pfam" id="PF12019">
    <property type="entry name" value="GspH"/>
    <property type="match status" value="1"/>
</dbReference>
<gene>
    <name evidence="13" type="ORF">E4582_08720</name>
</gene>
<name>A0A4Z1RF96_9GAMM</name>
<protein>
    <recommendedName>
        <fullName evidence="2">Type II secretion system protein H</fullName>
    </recommendedName>
    <alternativeName>
        <fullName evidence="10">General secretion pathway protein H</fullName>
    </alternativeName>
</protein>
<comment type="subcellular location">
    <subcellularLocation>
        <location evidence="1">Cell inner membrane</location>
        <topology evidence="1">Single-pass membrane protein</topology>
    </subcellularLocation>
</comment>
<dbReference type="EMBL" id="SPUH01000001">
    <property type="protein sequence ID" value="TKS54833.1"/>
    <property type="molecule type" value="Genomic_DNA"/>
</dbReference>
<dbReference type="PROSITE" id="PS00409">
    <property type="entry name" value="PROKAR_NTER_METHYL"/>
    <property type="match status" value="1"/>
</dbReference>
<evidence type="ECO:0000256" key="8">
    <source>
        <dbReference type="ARBA" id="ARBA00023136"/>
    </source>
</evidence>
<dbReference type="NCBIfam" id="TIGR02532">
    <property type="entry name" value="IV_pilin_GFxxxE"/>
    <property type="match status" value="1"/>
</dbReference>
<comment type="similarity">
    <text evidence="9">Belongs to the GSP H family.</text>
</comment>